<dbReference type="InterPro" id="IPR011990">
    <property type="entry name" value="TPR-like_helical_dom_sf"/>
</dbReference>
<dbReference type="Pfam" id="PF18768">
    <property type="entry name" value="RNPP_C"/>
    <property type="match status" value="1"/>
</dbReference>
<feature type="domain" description="HTH cro/C1-type" evidence="1">
    <location>
        <begin position="13"/>
        <end position="67"/>
    </location>
</feature>
<dbReference type="InterPro" id="IPR010982">
    <property type="entry name" value="Lambda_DNA-bd_dom_sf"/>
</dbReference>
<dbReference type="SMART" id="SM00530">
    <property type="entry name" value="HTH_XRE"/>
    <property type="match status" value="1"/>
</dbReference>
<accession>A0ABX5SHU6</accession>
<organism evidence="2 3">
    <name type="scientific">Leuconostoc kimchii</name>
    <dbReference type="NCBI Taxonomy" id="136609"/>
    <lineage>
        <taxon>Bacteria</taxon>
        <taxon>Bacillati</taxon>
        <taxon>Bacillota</taxon>
        <taxon>Bacilli</taxon>
        <taxon>Lactobacillales</taxon>
        <taxon>Lactobacillaceae</taxon>
        <taxon>Leuconostoc</taxon>
    </lineage>
</organism>
<evidence type="ECO:0000313" key="2">
    <source>
        <dbReference type="EMBL" id="QBR46917.1"/>
    </source>
</evidence>
<dbReference type="InterPro" id="IPR001387">
    <property type="entry name" value="Cro/C1-type_HTH"/>
</dbReference>
<dbReference type="InterPro" id="IPR053163">
    <property type="entry name" value="HTH-type_regulator_Rgg"/>
</dbReference>
<gene>
    <name evidence="2" type="ORF">EW139_01730</name>
</gene>
<evidence type="ECO:0000259" key="1">
    <source>
        <dbReference type="PROSITE" id="PS50943"/>
    </source>
</evidence>
<proteinExistence type="predicted"/>
<dbReference type="SUPFAM" id="SSF47413">
    <property type="entry name" value="lambda repressor-like DNA-binding domains"/>
    <property type="match status" value="1"/>
</dbReference>
<dbReference type="Proteomes" id="UP000295756">
    <property type="component" value="Chromosome"/>
</dbReference>
<dbReference type="InterPro" id="IPR041315">
    <property type="entry name" value="PlcR_TPR"/>
</dbReference>
<name>A0ABX5SHU6_9LACO</name>
<evidence type="ECO:0000313" key="3">
    <source>
        <dbReference type="Proteomes" id="UP000295756"/>
    </source>
</evidence>
<dbReference type="PANTHER" id="PTHR37038:SF14">
    <property type="entry name" value="TRANSCRIPTIONAL ACTIVATOR"/>
    <property type="match status" value="1"/>
</dbReference>
<dbReference type="CDD" id="cd00093">
    <property type="entry name" value="HTH_XRE"/>
    <property type="match status" value="1"/>
</dbReference>
<dbReference type="EMBL" id="CP037939">
    <property type="protein sequence ID" value="QBR46917.1"/>
    <property type="molecule type" value="Genomic_DNA"/>
</dbReference>
<dbReference type="SUPFAM" id="SSF48452">
    <property type="entry name" value="TPR-like"/>
    <property type="match status" value="1"/>
</dbReference>
<reference evidence="2 3" key="1">
    <citation type="submission" date="2019-03" db="EMBL/GenBank/DDBJ databases">
        <title>Complete Genome Sequence of Leuconostoc kimchii strain NKJ218 Isolated from Homemade Kimchi.</title>
        <authorList>
            <person name="Jung J.Y."/>
            <person name="Jin H.M."/>
            <person name="Jung J.-W."/>
            <person name="Lee S.-Y."/>
            <person name="Ryu B.-G."/>
            <person name="Han S.-S."/>
            <person name="Kang H.K."/>
            <person name="Choi H.W."/>
            <person name="Chung E.J."/>
            <person name="Choi K.-M."/>
        </authorList>
    </citation>
    <scope>NUCLEOTIDE SEQUENCE [LARGE SCALE GENOMIC DNA]</scope>
    <source>
        <strain evidence="2 3">NKJ218</strain>
    </source>
</reference>
<dbReference type="Pfam" id="PF01381">
    <property type="entry name" value="HTH_3"/>
    <property type="match status" value="1"/>
</dbReference>
<keyword evidence="3" id="KW-1185">Reference proteome</keyword>
<dbReference type="Gene3D" id="1.25.40.10">
    <property type="entry name" value="Tetratricopeptide repeat domain"/>
    <property type="match status" value="1"/>
</dbReference>
<sequence length="279" mass="32496">MVNSIATRLGALIRLNRIKLGMTQFQLAEDICSQAMISSIERGIDVPNVILFKKICNRLQIKETNQFLDHAMHMTSFDSFSRKIFDMCKKHNYKGMIELMDNSNILDELIYDQDIQTYYYYYSCALYQLEINTKEAVRYLNLAIHMTMKQPYHPKSALEMLLINGLAVLYLKIGYADKAVHLFEAVYRQFIKTKVSSENLNAISYHYGNYLYQEEKYQEALAILLNGFDDVVRKQSYFMLAEYALSVAHCYEKLGNSKKATDYQNKHSVLIDIVNLKVE</sequence>
<dbReference type="RefSeq" id="WP_013103034.1">
    <property type="nucleotide sequence ID" value="NZ_CP037939.1"/>
</dbReference>
<dbReference type="PANTHER" id="PTHR37038">
    <property type="entry name" value="TRANSCRIPTIONAL REGULATOR-RELATED"/>
    <property type="match status" value="1"/>
</dbReference>
<dbReference type="PROSITE" id="PS50943">
    <property type="entry name" value="HTH_CROC1"/>
    <property type="match status" value="1"/>
</dbReference>
<protein>
    <submittedName>
        <fullName evidence="2">XRE family transcriptional regulator</fullName>
    </submittedName>
</protein>